<keyword evidence="3" id="KW-1185">Reference proteome</keyword>
<organism evidence="2 3">
    <name type="scientific">Mycolicibacterium gilvum (strain DSM 45189 / LMG 24558 / Spyr1)</name>
    <name type="common">Mycobacterium gilvum</name>
    <dbReference type="NCBI Taxonomy" id="278137"/>
    <lineage>
        <taxon>Bacteria</taxon>
        <taxon>Bacillati</taxon>
        <taxon>Actinomycetota</taxon>
        <taxon>Actinomycetes</taxon>
        <taxon>Mycobacteriales</taxon>
        <taxon>Mycobacteriaceae</taxon>
        <taxon>Mycolicibacterium</taxon>
    </lineage>
</organism>
<proteinExistence type="predicted"/>
<keyword evidence="1" id="KW-0812">Transmembrane</keyword>
<sequence length="171" mass="18417">MPAVAEPVKALAEEVHRIHESVAWSAQTQFEQLKLWRGMNMILGVPAAILAAISGGTGLAQHHAATVPAVLALISAGFGAALTTLNPSRRASQAQAAANAYLELQTAARQLLLVDLNNLSGDGPRDKLAELTVRRDEVNRTADPPGRYAHWRARRNVRKGGQAYEVDAEKR</sequence>
<feature type="transmembrane region" description="Helical" evidence="1">
    <location>
        <begin position="66"/>
        <end position="85"/>
    </location>
</feature>
<dbReference type="EMBL" id="CP002385">
    <property type="protein sequence ID" value="ADT99182.1"/>
    <property type="molecule type" value="Genomic_DNA"/>
</dbReference>
<dbReference type="Proteomes" id="UP000008916">
    <property type="component" value="Chromosome"/>
</dbReference>
<feature type="transmembrane region" description="Helical" evidence="1">
    <location>
        <begin position="41"/>
        <end position="60"/>
    </location>
</feature>
<evidence type="ECO:0000313" key="3">
    <source>
        <dbReference type="Proteomes" id="UP000008916"/>
    </source>
</evidence>
<dbReference type="KEGG" id="msp:Mspyr1_25480"/>
<dbReference type="HOGENOM" id="CLU_130935_0_0_11"/>
<name>E6TK37_MYCSR</name>
<gene>
    <name evidence="2" type="ordered locus">Mspyr1_25480</name>
</gene>
<protein>
    <recommendedName>
        <fullName evidence="4">SLATT domain-containing protein</fullName>
    </recommendedName>
</protein>
<evidence type="ECO:0000256" key="1">
    <source>
        <dbReference type="SAM" id="Phobius"/>
    </source>
</evidence>
<evidence type="ECO:0000313" key="2">
    <source>
        <dbReference type="EMBL" id="ADT99182.1"/>
    </source>
</evidence>
<accession>E6TK37</accession>
<keyword evidence="1" id="KW-0472">Membrane</keyword>
<dbReference type="AlphaFoldDB" id="E6TK37"/>
<keyword evidence="1" id="KW-1133">Transmembrane helix</keyword>
<reference evidence="2 3" key="1">
    <citation type="journal article" date="2011" name="Stand. Genomic Sci.">
        <title>Complete genome sequence of Mycobacterium sp. strain (Spyr1) and reclassification to Mycobacterium gilvum Spyr1.</title>
        <authorList>
            <person name="Kallimanis A."/>
            <person name="Karabika E."/>
            <person name="Mavromatis K."/>
            <person name="Lapidus A."/>
            <person name="Labutti K.M."/>
            <person name="Liolios K."/>
            <person name="Ivanova N."/>
            <person name="Goodwin L."/>
            <person name="Woyke T."/>
            <person name="Velentzas A.D."/>
            <person name="Perisynakis A."/>
            <person name="Ouzounis C.C."/>
            <person name="Kyrpides N.C."/>
            <person name="Koukkou A.I."/>
            <person name="Drainas C."/>
        </authorList>
    </citation>
    <scope>NUCLEOTIDE SEQUENCE [LARGE SCALE GENOMIC DNA]</scope>
    <source>
        <strain evidence="3">DSM 45189 / LMG 24558 / Spyr1</strain>
    </source>
</reference>
<dbReference type="NCBIfam" id="NF033632">
    <property type="entry name" value="SLATT_4"/>
    <property type="match status" value="1"/>
</dbReference>
<evidence type="ECO:0008006" key="4">
    <source>
        <dbReference type="Google" id="ProtNLM"/>
    </source>
</evidence>